<name>A0A6A5VSW9_9PLEO</name>
<keyword evidence="2" id="KW-1185">Reference proteome</keyword>
<dbReference type="AlphaFoldDB" id="A0A6A5VSW9"/>
<organism evidence="1 2">
    <name type="scientific">Bimuria novae-zelandiae CBS 107.79</name>
    <dbReference type="NCBI Taxonomy" id="1447943"/>
    <lineage>
        <taxon>Eukaryota</taxon>
        <taxon>Fungi</taxon>
        <taxon>Dikarya</taxon>
        <taxon>Ascomycota</taxon>
        <taxon>Pezizomycotina</taxon>
        <taxon>Dothideomycetes</taxon>
        <taxon>Pleosporomycetidae</taxon>
        <taxon>Pleosporales</taxon>
        <taxon>Massarineae</taxon>
        <taxon>Didymosphaeriaceae</taxon>
        <taxon>Bimuria</taxon>
    </lineage>
</organism>
<evidence type="ECO:0000313" key="1">
    <source>
        <dbReference type="EMBL" id="KAF1980351.1"/>
    </source>
</evidence>
<evidence type="ECO:0000313" key="2">
    <source>
        <dbReference type="Proteomes" id="UP000800036"/>
    </source>
</evidence>
<gene>
    <name evidence="1" type="ORF">BU23DRAFT_625629</name>
</gene>
<proteinExistence type="predicted"/>
<dbReference type="Proteomes" id="UP000800036">
    <property type="component" value="Unassembled WGS sequence"/>
</dbReference>
<protein>
    <recommendedName>
        <fullName evidence="3">Fungal N-terminal domain-containing protein</fullName>
    </recommendedName>
</protein>
<evidence type="ECO:0008006" key="3">
    <source>
        <dbReference type="Google" id="ProtNLM"/>
    </source>
</evidence>
<accession>A0A6A5VSW9</accession>
<reference evidence="1" key="1">
    <citation type="journal article" date="2020" name="Stud. Mycol.">
        <title>101 Dothideomycetes genomes: a test case for predicting lifestyles and emergence of pathogens.</title>
        <authorList>
            <person name="Haridas S."/>
            <person name="Albert R."/>
            <person name="Binder M."/>
            <person name="Bloem J."/>
            <person name="Labutti K."/>
            <person name="Salamov A."/>
            <person name="Andreopoulos B."/>
            <person name="Baker S."/>
            <person name="Barry K."/>
            <person name="Bills G."/>
            <person name="Bluhm B."/>
            <person name="Cannon C."/>
            <person name="Castanera R."/>
            <person name="Culley D."/>
            <person name="Daum C."/>
            <person name="Ezra D."/>
            <person name="Gonzalez J."/>
            <person name="Henrissat B."/>
            <person name="Kuo A."/>
            <person name="Liang C."/>
            <person name="Lipzen A."/>
            <person name="Lutzoni F."/>
            <person name="Magnuson J."/>
            <person name="Mondo S."/>
            <person name="Nolan M."/>
            <person name="Ohm R."/>
            <person name="Pangilinan J."/>
            <person name="Park H.-J."/>
            <person name="Ramirez L."/>
            <person name="Alfaro M."/>
            <person name="Sun H."/>
            <person name="Tritt A."/>
            <person name="Yoshinaga Y."/>
            <person name="Zwiers L.-H."/>
            <person name="Turgeon B."/>
            <person name="Goodwin S."/>
            <person name="Spatafora J."/>
            <person name="Crous P."/>
            <person name="Grigoriev I."/>
        </authorList>
    </citation>
    <scope>NUCLEOTIDE SEQUENCE</scope>
    <source>
        <strain evidence="1">CBS 107.79</strain>
    </source>
</reference>
<sequence>MAGPLSAIAGIVGVAAASAQLANAIYRICEKAKHGPQDMKQVAANMTSLSFILEDVAYIIGIAKDKAVYKPRVLQEIKSALERFRFTSRCSVFCEIASTRANTSSICYTSLP</sequence>
<dbReference type="EMBL" id="ML976656">
    <property type="protein sequence ID" value="KAF1980351.1"/>
    <property type="molecule type" value="Genomic_DNA"/>
</dbReference>
<dbReference type="OrthoDB" id="3045089at2759"/>